<reference evidence="1" key="1">
    <citation type="journal article" date="2021" name="New Phytol.">
        <title>Evolutionary innovations through gain and loss of genes in the ectomycorrhizal Boletales.</title>
        <authorList>
            <person name="Wu G."/>
            <person name="Miyauchi S."/>
            <person name="Morin E."/>
            <person name="Kuo A."/>
            <person name="Drula E."/>
            <person name="Varga T."/>
            <person name="Kohler A."/>
            <person name="Feng B."/>
            <person name="Cao Y."/>
            <person name="Lipzen A."/>
            <person name="Daum C."/>
            <person name="Hundley H."/>
            <person name="Pangilinan J."/>
            <person name="Johnson J."/>
            <person name="Barry K."/>
            <person name="LaButti K."/>
            <person name="Ng V."/>
            <person name="Ahrendt S."/>
            <person name="Min B."/>
            <person name="Choi I.G."/>
            <person name="Park H."/>
            <person name="Plett J.M."/>
            <person name="Magnuson J."/>
            <person name="Spatafora J.W."/>
            <person name="Nagy L.G."/>
            <person name="Henrissat B."/>
            <person name="Grigoriev I.V."/>
            <person name="Yang Z.L."/>
            <person name="Xu J."/>
            <person name="Martin F.M."/>
        </authorList>
    </citation>
    <scope>NUCLEOTIDE SEQUENCE</scope>
    <source>
        <strain evidence="1">ATCC 28755</strain>
    </source>
</reference>
<evidence type="ECO:0000313" key="1">
    <source>
        <dbReference type="EMBL" id="KAH7906798.1"/>
    </source>
</evidence>
<dbReference type="EMBL" id="MU267974">
    <property type="protein sequence ID" value="KAH7906798.1"/>
    <property type="molecule type" value="Genomic_DNA"/>
</dbReference>
<name>A0ACB8A1A3_9AGAM</name>
<organism evidence="1 2">
    <name type="scientific">Hygrophoropsis aurantiaca</name>
    <dbReference type="NCBI Taxonomy" id="72124"/>
    <lineage>
        <taxon>Eukaryota</taxon>
        <taxon>Fungi</taxon>
        <taxon>Dikarya</taxon>
        <taxon>Basidiomycota</taxon>
        <taxon>Agaricomycotina</taxon>
        <taxon>Agaricomycetes</taxon>
        <taxon>Agaricomycetidae</taxon>
        <taxon>Boletales</taxon>
        <taxon>Coniophorineae</taxon>
        <taxon>Hygrophoropsidaceae</taxon>
        <taxon>Hygrophoropsis</taxon>
    </lineage>
</organism>
<evidence type="ECO:0000313" key="2">
    <source>
        <dbReference type="Proteomes" id="UP000790377"/>
    </source>
</evidence>
<protein>
    <submittedName>
        <fullName evidence="1">Quinon protein alcohol dehydrogenase-like superfamily</fullName>
    </submittedName>
</protein>
<comment type="caution">
    <text evidence="1">The sequence shown here is derived from an EMBL/GenBank/DDBJ whole genome shotgun (WGS) entry which is preliminary data.</text>
</comment>
<proteinExistence type="predicted"/>
<accession>A0ACB8A1A3</accession>
<sequence>MSSSASPEFESGRTIHFPTKVFTGHTDQVWSVAYFRDGRRMVSGSRDKTVRTWNVESGEQNWQSPEHDREVQWISISPDDRTLAVSGERMVFLWNLESRSVVWKTEGVDGYRVAFSPDRQLIAATAGYDMVLLDAETGEQVREPLQFGEEVYCLAFSPDGTQLVAGTEQGSVRVFDVATGKTVVGPINAHANHVTSALFTPDGKQFITAAFDKSIRVWDASTGHKVGDPMLGHSNVVRQIALSHDGRRLASAGWDGTVRVWDRNTRRQLGDPLWAQDNTGFVSTAWSPDDQSIIAGTVDGSICLWDVPPHEVEDLPDTTTPPVVVAGNPPQASPSRPRTVSLSPSIINLPAAAPPPINSKSNPPPLPDDFWDSSDTDLPGRARTQISTVPITEVPLKPAIPRTSKAKTAPNVPSASPPASNSFFSRIGSRFRRAKHTPEIIEMQLPPPKIPKYSPVGKVALGQADAGQIQREGTKL</sequence>
<gene>
    <name evidence="1" type="ORF">BJ138DRAFT_579242</name>
</gene>
<dbReference type="Proteomes" id="UP000790377">
    <property type="component" value="Unassembled WGS sequence"/>
</dbReference>
<keyword evidence="2" id="KW-1185">Reference proteome</keyword>